<sequence length="75" mass="9022">MKDNQTDWKAHQSILTEAHRTNRNQKSVKLRRIELASSKSTEKLDRFFIEVDNFVMQYTPEENENFNSKDMCRNQ</sequence>
<comment type="caution">
    <text evidence="2">The sequence shown here is derived from an EMBL/GenBank/DDBJ whole genome shotgun (WGS) entry which is preliminary data.</text>
</comment>
<feature type="region of interest" description="Disordered" evidence="1">
    <location>
        <begin position="1"/>
        <end position="27"/>
    </location>
</feature>
<gene>
    <name evidence="2" type="ORF">AKO1_004529</name>
</gene>
<accession>A0AAW2Z3N5</accession>
<reference evidence="2 3" key="1">
    <citation type="submission" date="2024-03" db="EMBL/GenBank/DDBJ databases">
        <title>The Acrasis kona genome and developmental transcriptomes reveal deep origins of eukaryotic multicellular pathways.</title>
        <authorList>
            <person name="Sheikh S."/>
            <person name="Fu C.-J."/>
            <person name="Brown M.W."/>
            <person name="Baldauf S.L."/>
        </authorList>
    </citation>
    <scope>NUCLEOTIDE SEQUENCE [LARGE SCALE GENOMIC DNA]</scope>
    <source>
        <strain evidence="2 3">ATCC MYA-3509</strain>
    </source>
</reference>
<protein>
    <submittedName>
        <fullName evidence="2">GcvP</fullName>
    </submittedName>
</protein>
<evidence type="ECO:0000256" key="1">
    <source>
        <dbReference type="SAM" id="MobiDB-lite"/>
    </source>
</evidence>
<name>A0AAW2Z3N5_9EUKA</name>
<proteinExistence type="predicted"/>
<organism evidence="2 3">
    <name type="scientific">Acrasis kona</name>
    <dbReference type="NCBI Taxonomy" id="1008807"/>
    <lineage>
        <taxon>Eukaryota</taxon>
        <taxon>Discoba</taxon>
        <taxon>Heterolobosea</taxon>
        <taxon>Tetramitia</taxon>
        <taxon>Eutetramitia</taxon>
        <taxon>Acrasidae</taxon>
        <taxon>Acrasis</taxon>
    </lineage>
</organism>
<feature type="compositionally biased region" description="Basic and acidic residues" evidence="1">
    <location>
        <begin position="1"/>
        <end position="10"/>
    </location>
</feature>
<dbReference type="AlphaFoldDB" id="A0AAW2Z3N5"/>
<evidence type="ECO:0000313" key="3">
    <source>
        <dbReference type="Proteomes" id="UP001431209"/>
    </source>
</evidence>
<dbReference type="EMBL" id="JAOPGA020001001">
    <property type="protein sequence ID" value="KAL0483919.1"/>
    <property type="molecule type" value="Genomic_DNA"/>
</dbReference>
<keyword evidence="3" id="KW-1185">Reference proteome</keyword>
<dbReference type="Proteomes" id="UP001431209">
    <property type="component" value="Unassembled WGS sequence"/>
</dbReference>
<evidence type="ECO:0000313" key="2">
    <source>
        <dbReference type="EMBL" id="KAL0483919.1"/>
    </source>
</evidence>